<dbReference type="Pfam" id="PF03600">
    <property type="entry name" value="CitMHS"/>
    <property type="match status" value="1"/>
</dbReference>
<protein>
    <submittedName>
        <fullName evidence="10">Anion transporter</fullName>
    </submittedName>
</protein>
<evidence type="ECO:0000313" key="10">
    <source>
        <dbReference type="EMBL" id="BDR91012.1"/>
    </source>
</evidence>
<keyword evidence="7 8" id="KW-0472">Membrane</keyword>
<feature type="transmembrane region" description="Helical" evidence="8">
    <location>
        <begin position="322"/>
        <end position="345"/>
    </location>
</feature>
<feature type="transmembrane region" description="Helical" evidence="8">
    <location>
        <begin position="12"/>
        <end position="28"/>
    </location>
</feature>
<evidence type="ECO:0000256" key="6">
    <source>
        <dbReference type="ARBA" id="ARBA00022989"/>
    </source>
</evidence>
<name>A0ABN6SPX3_9CREN</name>
<gene>
    <name evidence="10" type="ORF">Vsou_01050</name>
</gene>
<dbReference type="Proteomes" id="UP001060771">
    <property type="component" value="Chromosome"/>
</dbReference>
<feature type="transmembrane region" description="Helical" evidence="8">
    <location>
        <begin position="228"/>
        <end position="245"/>
    </location>
</feature>
<keyword evidence="3" id="KW-0813">Transport</keyword>
<evidence type="ECO:0000256" key="2">
    <source>
        <dbReference type="ARBA" id="ARBA00009843"/>
    </source>
</evidence>
<feature type="transmembrane region" description="Helical" evidence="8">
    <location>
        <begin position="283"/>
        <end position="302"/>
    </location>
</feature>
<evidence type="ECO:0000256" key="4">
    <source>
        <dbReference type="ARBA" id="ARBA00022475"/>
    </source>
</evidence>
<dbReference type="PRINTS" id="PR00758">
    <property type="entry name" value="ARSENICPUMP"/>
</dbReference>
<comment type="similarity">
    <text evidence="2">Belongs to the CitM (TC 2.A.11) transporter family.</text>
</comment>
<feature type="transmembrane region" description="Helical" evidence="8">
    <location>
        <begin position="404"/>
        <end position="425"/>
    </location>
</feature>
<sequence>MAMAPMRFMEDIIILVITYGLIALRGVGRINVQPWAAMLLGAALTVVLGVLTPGQALASINLNVILFLISIFTISSALEISGFFSYLAYRILISSRGMRKLLFRVFGLSAFLALALSNDGIAGAFTPVIVSMRRQAKIDVKPLLYALAFGVTIGSVALPVGNPQNLLIALESGMPRPFIAFAVYLLPPTIINVLITYPLLLLLFRNGTNDIVIEEVRKPEELLVNRRLAYMALAILVILIPLYFITDIFNVSPYLTPVTLTFTGASIIYLLGGSDRRNIAHNVDWTTILFFIGLFIVSEGALESGVLNALAHYLPQPTTLLGVFISGLLLSQVISNVPMVALYIPLMRELGVASSNYMVWIGLAASSTIAGNLTLIGAASNVIINEASEKRGGEGFGFLEFMKYGVPVTIINTAIYYAWLSYIHLPLGF</sequence>
<reference evidence="11" key="1">
    <citation type="submission" date="2022-09" db="EMBL/GenBank/DDBJ databases">
        <title>Complete genome sequence of Vulcanisaeta souniana.</title>
        <authorList>
            <person name="Kato S."/>
            <person name="Itoh T."/>
            <person name="Ohkuma M."/>
        </authorList>
    </citation>
    <scope>NUCLEOTIDE SEQUENCE [LARGE SCALE GENOMIC DNA]</scope>
    <source>
        <strain evidence="11">JCM 11219</strain>
    </source>
</reference>
<evidence type="ECO:0000259" key="9">
    <source>
        <dbReference type="Pfam" id="PF03600"/>
    </source>
</evidence>
<keyword evidence="6 8" id="KW-1133">Transmembrane helix</keyword>
<evidence type="ECO:0000256" key="3">
    <source>
        <dbReference type="ARBA" id="ARBA00022448"/>
    </source>
</evidence>
<feature type="domain" description="Citrate transporter-like" evidence="9">
    <location>
        <begin position="26"/>
        <end position="355"/>
    </location>
</feature>
<accession>A0ABN6SPX3</accession>
<dbReference type="PANTHER" id="PTHR43302">
    <property type="entry name" value="TRANSPORTER ARSB-RELATED"/>
    <property type="match status" value="1"/>
</dbReference>
<evidence type="ECO:0000256" key="1">
    <source>
        <dbReference type="ARBA" id="ARBA00004651"/>
    </source>
</evidence>
<feature type="transmembrane region" description="Helical" evidence="8">
    <location>
        <begin position="357"/>
        <end position="384"/>
    </location>
</feature>
<evidence type="ECO:0000256" key="5">
    <source>
        <dbReference type="ARBA" id="ARBA00022692"/>
    </source>
</evidence>
<dbReference type="InterPro" id="IPR004680">
    <property type="entry name" value="Cit_transptr-like_dom"/>
</dbReference>
<keyword evidence="4" id="KW-1003">Cell membrane</keyword>
<evidence type="ECO:0000313" key="11">
    <source>
        <dbReference type="Proteomes" id="UP001060771"/>
    </source>
</evidence>
<dbReference type="RefSeq" id="WP_229709853.1">
    <property type="nucleotide sequence ID" value="NZ_AP026830.1"/>
</dbReference>
<dbReference type="PANTHER" id="PTHR43302:SF5">
    <property type="entry name" value="TRANSPORTER ARSB-RELATED"/>
    <property type="match status" value="1"/>
</dbReference>
<feature type="transmembrane region" description="Helical" evidence="8">
    <location>
        <begin position="181"/>
        <end position="204"/>
    </location>
</feature>
<keyword evidence="11" id="KW-1185">Reference proteome</keyword>
<feature type="transmembrane region" description="Helical" evidence="8">
    <location>
        <begin position="64"/>
        <end position="89"/>
    </location>
</feature>
<feature type="transmembrane region" description="Helical" evidence="8">
    <location>
        <begin position="101"/>
        <end position="130"/>
    </location>
</feature>
<keyword evidence="5 8" id="KW-0812">Transmembrane</keyword>
<dbReference type="EMBL" id="AP026830">
    <property type="protein sequence ID" value="BDR91012.1"/>
    <property type="molecule type" value="Genomic_DNA"/>
</dbReference>
<evidence type="ECO:0000256" key="8">
    <source>
        <dbReference type="SAM" id="Phobius"/>
    </source>
</evidence>
<feature type="transmembrane region" description="Helical" evidence="8">
    <location>
        <begin position="34"/>
        <end position="52"/>
    </location>
</feature>
<proteinExistence type="inferred from homology"/>
<feature type="transmembrane region" description="Helical" evidence="8">
    <location>
        <begin position="251"/>
        <end position="271"/>
    </location>
</feature>
<dbReference type="GeneID" id="76205658"/>
<organism evidence="10 11">
    <name type="scientific">Vulcanisaeta souniana JCM 11219</name>
    <dbReference type="NCBI Taxonomy" id="1293586"/>
    <lineage>
        <taxon>Archaea</taxon>
        <taxon>Thermoproteota</taxon>
        <taxon>Thermoprotei</taxon>
        <taxon>Thermoproteales</taxon>
        <taxon>Thermoproteaceae</taxon>
        <taxon>Vulcanisaeta</taxon>
    </lineage>
</organism>
<dbReference type="InterPro" id="IPR000802">
    <property type="entry name" value="Arsenical_pump_ArsB"/>
</dbReference>
<feature type="transmembrane region" description="Helical" evidence="8">
    <location>
        <begin position="142"/>
        <end position="161"/>
    </location>
</feature>
<evidence type="ECO:0000256" key="7">
    <source>
        <dbReference type="ARBA" id="ARBA00023136"/>
    </source>
</evidence>
<comment type="subcellular location">
    <subcellularLocation>
        <location evidence="1">Cell membrane</location>
        <topology evidence="1">Multi-pass membrane protein</topology>
    </subcellularLocation>
</comment>